<keyword evidence="8" id="KW-0411">Iron-sulfur</keyword>
<proteinExistence type="inferred from homology"/>
<dbReference type="InterPro" id="IPR006656">
    <property type="entry name" value="Mopterin_OxRdtase"/>
</dbReference>
<name>A0ABM7PVW1_SINCY</name>
<evidence type="ECO:0000256" key="6">
    <source>
        <dbReference type="ARBA" id="ARBA00023002"/>
    </source>
</evidence>
<dbReference type="Gene3D" id="3.30.200.210">
    <property type="match status" value="1"/>
</dbReference>
<organism evidence="11 12">
    <name type="scientific">Sinomonas cyclohexanicum</name>
    <name type="common">Corynebacterium cyclohexanicum</name>
    <dbReference type="NCBI Taxonomy" id="322009"/>
    <lineage>
        <taxon>Bacteria</taxon>
        <taxon>Bacillati</taxon>
        <taxon>Actinomycetota</taxon>
        <taxon>Actinomycetes</taxon>
        <taxon>Micrococcales</taxon>
        <taxon>Micrococcaceae</taxon>
        <taxon>Sinomonas</taxon>
    </lineage>
</organism>
<accession>A0ABM7PVW1</accession>
<dbReference type="InterPro" id="IPR048158">
    <property type="entry name" value="Formate_DH_Act"/>
</dbReference>
<sequence length="1087" mass="120246">MPSPLQWPVVRQFLDHDPTGRHQAAKSPASARLTARTSTADRVVDSVCPFCAVGCGQKVYVKDEKVIQIEGNPDSPISRGRLCPKGSASLQLTTGDAREKHVLYRRPHATDWERLDLETAMDMVAQRVVDTRRDTWEWESHDVRTRRTMGIASLGGATLDNEENYLIKKLLTALGVVQVENQARVCHSSTVAALGTSFGRGGSTTYLQDLQRADCIIIQGSNFAEAHPVGFQWVMEAKERGAKIIHIDPRFSRTSALADTFVPIRAGTDIAFLGALINWVLTHDAYFHEYVVNYTNAATILREDFRDTEDLDGLFSGFDPDGPNYDQQTWQYEGADVAASSGERESQAHESGTTLGEAGHAHSHGSGGPSLRGEWRRDETLQNPRCVFQTLKRHYARYTPEMVEEVCGVPRELFAEVAQAISANSGRERTTAFAYAVGWTQHTTGVQYIRSASVLQLLLGNIGRPGGGIMALRGHASIQGSSDIPTLFDLLPGYLPMPHAEQHLDLDGYVEADSAERGFWANMRSYTVSLLKAYWGDAATAENDYCFDYLPRITGSHGTYETVAAQLEGVCKGYFLLGENPAVGSANTHLQRAGMAKLDWLVVRDFSLIESATWWKDGPEIATGEMRTEDIGTEVFFFPAASHTEKSGSFTNTNRLLQWHDQAVEPEGDRRSDLWFMWHLGNRIRGLLADSTDPADRPVLDLTWDYPTVGSQADPDADAVFAEINGRKADGTPLSAYTELKDDGSTSCGCWIYCGCRADGVNQAARRKPHTEQTVSSLEWGWAWPANRRELYNRASADPEGRPWSERKKLIWWDEDAGNWTGDDVPDFEPTKPPSYRPAEGALGVEAISGIDPFIMQADGKGWLYTPAGLVDGPMPTHYEPQESPFPNALYTQGRNPVRKLMPREGNRYHPSGGERGADVYPYVLTTYRLTEHFTAGAMTRWLPYLAELQPEAFCEVSAELAAERGLTNKGWATLISARGAIEARVLVTERMKPLKVHGRTLHQIGMPYHWGPNGLARGDAMNELSSIAMDPNAHIQEVKALTVDIRPGRRPRGPSLPALVEEYRRRAGIDEHTGTDTHAGGEGVKA</sequence>
<feature type="region of interest" description="Disordered" evidence="9">
    <location>
        <begin position="1068"/>
        <end position="1087"/>
    </location>
</feature>
<dbReference type="NCBIfam" id="NF041513">
    <property type="entry name" value="formate_DH_Act"/>
    <property type="match status" value="1"/>
</dbReference>
<evidence type="ECO:0000256" key="9">
    <source>
        <dbReference type="SAM" id="MobiDB-lite"/>
    </source>
</evidence>
<dbReference type="Proteomes" id="UP001319861">
    <property type="component" value="Chromosome"/>
</dbReference>
<dbReference type="Gene3D" id="3.40.50.740">
    <property type="match status" value="1"/>
</dbReference>
<dbReference type="Pfam" id="PF00384">
    <property type="entry name" value="Molybdopterin"/>
    <property type="match status" value="1"/>
</dbReference>
<dbReference type="PANTHER" id="PTHR43598:SF1">
    <property type="entry name" value="FORMATE DEHYDROGENASE-O MAJOR SUBUNIT"/>
    <property type="match status" value="1"/>
</dbReference>
<keyword evidence="7" id="KW-0408">Iron</keyword>
<dbReference type="InterPro" id="IPR006657">
    <property type="entry name" value="MoPterin_dinucl-bd_dom"/>
</dbReference>
<dbReference type="InterPro" id="IPR009010">
    <property type="entry name" value="Asp_de-COase-like_dom_sf"/>
</dbReference>
<dbReference type="Pfam" id="PF04879">
    <property type="entry name" value="Molybdop_Fe4S4"/>
    <property type="match status" value="1"/>
</dbReference>
<dbReference type="Gene3D" id="3.40.228.10">
    <property type="entry name" value="Dimethylsulfoxide Reductase, domain 2"/>
    <property type="match status" value="2"/>
</dbReference>
<dbReference type="SUPFAM" id="SSF53706">
    <property type="entry name" value="Formate dehydrogenase/DMSO reductase, domains 1-3"/>
    <property type="match status" value="1"/>
</dbReference>
<comment type="similarity">
    <text evidence="3">Belongs to the prokaryotic molybdopterin-containing oxidoreductase family.</text>
</comment>
<feature type="region of interest" description="Disordered" evidence="9">
    <location>
        <begin position="335"/>
        <end position="374"/>
    </location>
</feature>
<gene>
    <name evidence="11" type="ORF">SCMU_20060</name>
</gene>
<dbReference type="PROSITE" id="PS51669">
    <property type="entry name" value="4FE4S_MOW_BIS_MGD"/>
    <property type="match status" value="1"/>
</dbReference>
<dbReference type="PANTHER" id="PTHR43598">
    <property type="entry name" value="TUNGSTEN-CONTAINING FORMYLMETHANOFURAN DEHYDROGENASE 2 SUBUNIT B"/>
    <property type="match status" value="1"/>
</dbReference>
<evidence type="ECO:0000256" key="5">
    <source>
        <dbReference type="ARBA" id="ARBA00022723"/>
    </source>
</evidence>
<feature type="domain" description="4Fe-4S Mo/W bis-MGD-type" evidence="10">
    <location>
        <begin position="41"/>
        <end position="97"/>
    </location>
</feature>
<dbReference type="SMART" id="SM00926">
    <property type="entry name" value="Molybdop_Fe4S4"/>
    <property type="match status" value="1"/>
</dbReference>
<evidence type="ECO:0000256" key="1">
    <source>
        <dbReference type="ARBA" id="ARBA00001966"/>
    </source>
</evidence>
<keyword evidence="6" id="KW-0560">Oxidoreductase</keyword>
<evidence type="ECO:0000256" key="2">
    <source>
        <dbReference type="ARBA" id="ARBA00004196"/>
    </source>
</evidence>
<comment type="cofactor">
    <cofactor evidence="1">
        <name>[4Fe-4S] cluster</name>
        <dbReference type="ChEBI" id="CHEBI:49883"/>
    </cofactor>
</comment>
<comment type="subcellular location">
    <subcellularLocation>
        <location evidence="2">Cell envelope</location>
    </subcellularLocation>
</comment>
<evidence type="ECO:0000313" key="12">
    <source>
        <dbReference type="Proteomes" id="UP001319861"/>
    </source>
</evidence>
<keyword evidence="4" id="KW-0004">4Fe-4S</keyword>
<keyword evidence="5" id="KW-0479">Metal-binding</keyword>
<evidence type="ECO:0000313" key="11">
    <source>
        <dbReference type="EMBL" id="BCT76164.1"/>
    </source>
</evidence>
<evidence type="ECO:0000256" key="4">
    <source>
        <dbReference type="ARBA" id="ARBA00022485"/>
    </source>
</evidence>
<dbReference type="EMBL" id="AP024525">
    <property type="protein sequence ID" value="BCT76164.1"/>
    <property type="molecule type" value="Genomic_DNA"/>
</dbReference>
<evidence type="ECO:0000259" key="10">
    <source>
        <dbReference type="PROSITE" id="PS51669"/>
    </source>
</evidence>
<dbReference type="InterPro" id="IPR006963">
    <property type="entry name" value="Mopterin_OxRdtase_4Fe-4S_dom"/>
</dbReference>
<evidence type="ECO:0000256" key="3">
    <source>
        <dbReference type="ARBA" id="ARBA00010312"/>
    </source>
</evidence>
<dbReference type="Gene3D" id="2.40.40.20">
    <property type="match status" value="1"/>
</dbReference>
<dbReference type="Pfam" id="PF01568">
    <property type="entry name" value="Molydop_binding"/>
    <property type="match status" value="1"/>
</dbReference>
<dbReference type="RefSeq" id="WP_229232805.1">
    <property type="nucleotide sequence ID" value="NZ_AP024525.1"/>
</dbReference>
<evidence type="ECO:0000256" key="7">
    <source>
        <dbReference type="ARBA" id="ARBA00023004"/>
    </source>
</evidence>
<dbReference type="SUPFAM" id="SSF50692">
    <property type="entry name" value="ADC-like"/>
    <property type="match status" value="1"/>
</dbReference>
<reference evidence="11 12" key="1">
    <citation type="journal article" date="2021" name="J. Biosci. Bioeng.">
        <title>Identification and characterization of a chc gene cluster responsible for the aromatization pathway of cyclohexanecarboxylate degradation in Sinomonas cyclohexanicum ATCC 51369.</title>
        <authorList>
            <person name="Yamamoto T."/>
            <person name="Hasegawa Y."/>
            <person name="Lau P.C.K."/>
            <person name="Iwaki H."/>
        </authorList>
    </citation>
    <scope>NUCLEOTIDE SEQUENCE [LARGE SCALE GENOMIC DNA]</scope>
    <source>
        <strain evidence="11 12">ATCC 51369</strain>
    </source>
</reference>
<evidence type="ECO:0000256" key="8">
    <source>
        <dbReference type="ARBA" id="ARBA00023014"/>
    </source>
</evidence>
<dbReference type="CDD" id="cd02792">
    <property type="entry name" value="MopB_CT_Formate-Dh-Na-like"/>
    <property type="match status" value="1"/>
</dbReference>
<keyword evidence="12" id="KW-1185">Reference proteome</keyword>
<protein>
    <submittedName>
        <fullName evidence="11">Formate dehydrogenase subunit alpha</fullName>
    </submittedName>
</protein>